<sequence length="478" mass="53822">MKKVLISTLLIFVLLFNVAFAATPAHFMATEGKYIFPHAVTKDGSDWYEGKITATDYAVIISALNNIQNNNSTYATKVANTYIDLVKATGGLFINEDGSVVSGYDYSNNEYHNQNKTDIASVSQMSLAFYNAYKNNSKFNYGVFHRSHMASLQKYINSAKKSERKTKKYKNAVAELAKLNKMSAEAAKYQKAAKDLALKNAQATSNYVLNNLYKEGKFYNDSTLQSINYSTMGNGLLALSVQWNLADSTKKQSLKPLAKAAYDFIYSTFDSDYNVFVLSGDRANVKFDLKDFGTFLWGAKELSDILIQSGYRTEAAEIMLQTNKMIEKVLVKGVTYRTEGIAREIQVVNGTVSASKDEINVGRLHQFLYGFMKWNESKFTDFIGTHAENVMFIKNMVIYSAKNHVDAYAAIHDTKFSDVSIKNDAKETPYIAWFIVNADYILENHKHHLSKSETATLENAVLKNYNFLMNKILFSNGQ</sequence>
<proteinExistence type="predicted"/>
<organism evidence="3 4">
    <name type="scientific">Caloramator mitchellensis</name>
    <dbReference type="NCBI Taxonomy" id="908809"/>
    <lineage>
        <taxon>Bacteria</taxon>
        <taxon>Bacillati</taxon>
        <taxon>Bacillota</taxon>
        <taxon>Clostridia</taxon>
        <taxon>Eubacteriales</taxon>
        <taxon>Clostridiaceae</taxon>
        <taxon>Caloramator</taxon>
    </lineage>
</organism>
<evidence type="ECO:0008006" key="5">
    <source>
        <dbReference type="Google" id="ProtNLM"/>
    </source>
</evidence>
<dbReference type="OrthoDB" id="1948362at2"/>
<protein>
    <recommendedName>
        <fullName evidence="5">Glycosyl hydrolase family 76</fullName>
    </recommendedName>
</protein>
<gene>
    <name evidence="3" type="ORF">ABG79_00600</name>
</gene>
<feature type="chain" id="PRO_5006441653" description="Glycosyl hydrolase family 76" evidence="2">
    <location>
        <begin position="22"/>
        <end position="478"/>
    </location>
</feature>
<evidence type="ECO:0000313" key="3">
    <source>
        <dbReference type="EMBL" id="KRQ87795.1"/>
    </source>
</evidence>
<keyword evidence="2" id="KW-0732">Signal</keyword>
<dbReference type="STRING" id="908809.ABG79_00600"/>
<comment type="caution">
    <text evidence="3">The sequence shown here is derived from an EMBL/GenBank/DDBJ whole genome shotgun (WGS) entry which is preliminary data.</text>
</comment>
<dbReference type="AlphaFoldDB" id="A0A0R3JW86"/>
<reference evidence="3 4" key="1">
    <citation type="submission" date="2015-09" db="EMBL/GenBank/DDBJ databases">
        <title>Draft genome sequence of a Caloramator mitchellensis, a moderate thermophile from the Great Artesian Basin of Australia.</title>
        <authorList>
            <person name="Patel B.K."/>
        </authorList>
    </citation>
    <scope>NUCLEOTIDE SEQUENCE [LARGE SCALE GENOMIC DNA]</scope>
    <source>
        <strain evidence="3 4">VF08</strain>
    </source>
</reference>
<feature type="signal peptide" evidence="2">
    <location>
        <begin position="1"/>
        <end position="21"/>
    </location>
</feature>
<dbReference type="RefSeq" id="WP_057976956.1">
    <property type="nucleotide sequence ID" value="NZ_LKHP01000002.1"/>
</dbReference>
<evidence type="ECO:0000256" key="1">
    <source>
        <dbReference type="SAM" id="Coils"/>
    </source>
</evidence>
<dbReference type="EMBL" id="LKHP01000002">
    <property type="protein sequence ID" value="KRQ87795.1"/>
    <property type="molecule type" value="Genomic_DNA"/>
</dbReference>
<feature type="coiled-coil region" evidence="1">
    <location>
        <begin position="162"/>
        <end position="199"/>
    </location>
</feature>
<keyword evidence="4" id="KW-1185">Reference proteome</keyword>
<evidence type="ECO:0000256" key="2">
    <source>
        <dbReference type="SAM" id="SignalP"/>
    </source>
</evidence>
<name>A0A0R3JW86_CALMK</name>
<evidence type="ECO:0000313" key="4">
    <source>
        <dbReference type="Proteomes" id="UP000052015"/>
    </source>
</evidence>
<accession>A0A0R3JW86</accession>
<keyword evidence="1" id="KW-0175">Coiled coil</keyword>
<dbReference type="Proteomes" id="UP000052015">
    <property type="component" value="Unassembled WGS sequence"/>
</dbReference>